<dbReference type="InterPro" id="IPR027383">
    <property type="entry name" value="Znf_put"/>
</dbReference>
<dbReference type="Proteomes" id="UP001596455">
    <property type="component" value="Unassembled WGS sequence"/>
</dbReference>
<dbReference type="Pfam" id="PF13490">
    <property type="entry name" value="zf-HC2"/>
    <property type="match status" value="1"/>
</dbReference>
<evidence type="ECO:0000259" key="2">
    <source>
        <dbReference type="Pfam" id="PF13490"/>
    </source>
</evidence>
<sequence>MSHLRGEISALVDGQLPPEEAEAALEHVVACEGCAQLLAAERAFRRRLAQARDVRPSEDLTDRLMRLEGMPVPESPTGPRALVDRVWGPLTYASGRRRMVAGGSLVMTGAFGILGILLIVGALYQRTGDPVMMLDEVSGPSHGTLNVMTTAEPAAAVAQQSDRTESALSWLRENGWAAPEALPSDATINLVGTVGEDEEEVLVVEFTRFGRTATLLEQRGVLDVEELTGLERIDLGAHQGHRLPGPGDAVVLECAGTTVLVTSSDDPELVRSIAAALPATEPGPGMADRLDQGWDTVVGWTDLLLQTP</sequence>
<keyword evidence="1" id="KW-1133">Transmembrane helix</keyword>
<dbReference type="RefSeq" id="WP_382395837.1">
    <property type="nucleotide sequence ID" value="NZ_JBHTCQ010000003.1"/>
</dbReference>
<evidence type="ECO:0000313" key="4">
    <source>
        <dbReference type="Proteomes" id="UP001596455"/>
    </source>
</evidence>
<evidence type="ECO:0000313" key="3">
    <source>
        <dbReference type="EMBL" id="MFC7406437.1"/>
    </source>
</evidence>
<keyword evidence="1" id="KW-0812">Transmembrane</keyword>
<protein>
    <submittedName>
        <fullName evidence="3">Anti-sigma factor family protein</fullName>
    </submittedName>
</protein>
<evidence type="ECO:0000256" key="1">
    <source>
        <dbReference type="SAM" id="Phobius"/>
    </source>
</evidence>
<feature type="domain" description="Putative zinc-finger" evidence="2">
    <location>
        <begin position="7"/>
        <end position="35"/>
    </location>
</feature>
<accession>A0ABW2QCC4</accession>
<keyword evidence="1" id="KW-0472">Membrane</keyword>
<gene>
    <name evidence="3" type="ORF">ACFQQL_15065</name>
</gene>
<comment type="caution">
    <text evidence="3">The sequence shown here is derived from an EMBL/GenBank/DDBJ whole genome shotgun (WGS) entry which is preliminary data.</text>
</comment>
<organism evidence="3 4">
    <name type="scientific">Georgenia alba</name>
    <dbReference type="NCBI Taxonomy" id="2233858"/>
    <lineage>
        <taxon>Bacteria</taxon>
        <taxon>Bacillati</taxon>
        <taxon>Actinomycetota</taxon>
        <taxon>Actinomycetes</taxon>
        <taxon>Micrococcales</taxon>
        <taxon>Bogoriellaceae</taxon>
        <taxon>Georgenia</taxon>
    </lineage>
</organism>
<dbReference type="EMBL" id="JBHTCQ010000003">
    <property type="protein sequence ID" value="MFC7406437.1"/>
    <property type="molecule type" value="Genomic_DNA"/>
</dbReference>
<reference evidence="4" key="1">
    <citation type="journal article" date="2019" name="Int. J. Syst. Evol. Microbiol.">
        <title>The Global Catalogue of Microorganisms (GCM) 10K type strain sequencing project: providing services to taxonomists for standard genome sequencing and annotation.</title>
        <authorList>
            <consortium name="The Broad Institute Genomics Platform"/>
            <consortium name="The Broad Institute Genome Sequencing Center for Infectious Disease"/>
            <person name="Wu L."/>
            <person name="Ma J."/>
        </authorList>
    </citation>
    <scope>NUCLEOTIDE SEQUENCE [LARGE SCALE GENOMIC DNA]</scope>
    <source>
        <strain evidence="4">JCM 1490</strain>
    </source>
</reference>
<feature type="transmembrane region" description="Helical" evidence="1">
    <location>
        <begin position="105"/>
        <end position="124"/>
    </location>
</feature>
<proteinExistence type="predicted"/>
<name>A0ABW2QCC4_9MICO</name>
<keyword evidence="4" id="KW-1185">Reference proteome</keyword>